<dbReference type="PANTHER" id="PTHR14464:SF4">
    <property type="entry name" value="EXONUCLEASE V"/>
    <property type="match status" value="1"/>
</dbReference>
<sequence length="714" mass="78874">MAVAGEPITEEHDEYDQFYDPIDLEDLPYIATLPPSPVRSSQPGSINPSQSRLNVNKTPIQDVPSKVTDSSDEYDEYDLSDLTTDDFANIDAAVRSAFEIVPSSSKPSNGNTEAETCLNSTGNKSGGPAIDIRMEESSTDPSGVVKKPQPLPVIDQRNPTLWKKQGPSPFEKFRSWKGFLGVTDLTGPSWCEVQFDYSLRQRRYLKLGDRPASFITADGKEIAVDKSVAAINDVVTQRGKTVHKVLEREIHPEPVTVSVTTPEERWGLRLVNMITSMQAVLFGGRCREMPVFGILNGQIITGIIDEVERKSIPSAPVSPSRSNSQRARNKRSLPGTPTKPGSPKKSRVSLSPSPSKPITTYFASTSKKLEDPNPSPSVAHFNLHISDTKTRRYNSLPPPEDTIGAHLQLMLYHRLLSRLLVPPTQSEDALDFRTLWLQIGLDHHKAFSPTFRQDLGFVGTAASDTQGCMSTVTCLDDLTKVWRNVVETLGVAGIDDTVTVVYRTQPNATRKRDAKKKKPISPEPDEEADVVRAVVESLKDGTPLNDAELAEAIDQSWKSVTDGAKVSYGVAPLEDPDVIEAEASRAYSEAANEEAELQWAIQQSLLAEVRSRPELKQRLMPDPDSPDTSPPPEKGKGKEVDVSAEDANPQPDSTDDEMDGPSTIIGTKRFRMNDKMLDAYLKSVLDWWHGRRPPKGVGIELTRRCLYVDSLRRL</sequence>
<accession>A0AAW0GNZ3</accession>
<feature type="region of interest" description="Disordered" evidence="2">
    <location>
        <begin position="30"/>
        <end position="74"/>
    </location>
</feature>
<name>A0AAW0GNZ3_9APHY</name>
<dbReference type="InterPro" id="IPR019190">
    <property type="entry name" value="EXOV"/>
</dbReference>
<dbReference type="AlphaFoldDB" id="A0AAW0GNZ3"/>
<comment type="caution">
    <text evidence="3">The sequence shown here is derived from an EMBL/GenBank/DDBJ whole genome shotgun (WGS) entry which is preliminary data.</text>
</comment>
<dbReference type="GO" id="GO:0036297">
    <property type="term" value="P:interstrand cross-link repair"/>
    <property type="evidence" value="ECO:0007669"/>
    <property type="project" value="TreeGrafter"/>
</dbReference>
<feature type="region of interest" description="Disordered" evidence="2">
    <location>
        <begin position="312"/>
        <end position="357"/>
    </location>
</feature>
<dbReference type="Pfam" id="PF09810">
    <property type="entry name" value="Exo5"/>
    <property type="match status" value="2"/>
</dbReference>
<evidence type="ECO:0000313" key="4">
    <source>
        <dbReference type="Proteomes" id="UP001385951"/>
    </source>
</evidence>
<dbReference type="GO" id="GO:0005739">
    <property type="term" value="C:mitochondrion"/>
    <property type="evidence" value="ECO:0007669"/>
    <property type="project" value="TreeGrafter"/>
</dbReference>
<feature type="compositionally biased region" description="Polar residues" evidence="2">
    <location>
        <begin position="317"/>
        <end position="326"/>
    </location>
</feature>
<proteinExistence type="inferred from homology"/>
<dbReference type="GO" id="GO:0045145">
    <property type="term" value="F:single-stranded DNA 5'-3' DNA exonuclease activity"/>
    <property type="evidence" value="ECO:0007669"/>
    <property type="project" value="InterPro"/>
</dbReference>
<dbReference type="GO" id="GO:0005634">
    <property type="term" value="C:nucleus"/>
    <property type="evidence" value="ECO:0007669"/>
    <property type="project" value="TreeGrafter"/>
</dbReference>
<feature type="compositionally biased region" description="Polar residues" evidence="2">
    <location>
        <begin position="348"/>
        <end position="357"/>
    </location>
</feature>
<dbReference type="PANTHER" id="PTHR14464">
    <property type="entry name" value="EXONUCLEASE V"/>
    <property type="match status" value="1"/>
</dbReference>
<keyword evidence="4" id="KW-1185">Reference proteome</keyword>
<feature type="compositionally biased region" description="Polar residues" evidence="2">
    <location>
        <begin position="38"/>
        <end position="59"/>
    </location>
</feature>
<comment type="similarity">
    <text evidence="1">Belongs to the EXO5 family.</text>
</comment>
<evidence type="ECO:0000256" key="2">
    <source>
        <dbReference type="SAM" id="MobiDB-lite"/>
    </source>
</evidence>
<evidence type="ECO:0000313" key="3">
    <source>
        <dbReference type="EMBL" id="KAK7695108.1"/>
    </source>
</evidence>
<feature type="compositionally biased region" description="Polar residues" evidence="2">
    <location>
        <begin position="102"/>
        <end position="123"/>
    </location>
</feature>
<feature type="region of interest" description="Disordered" evidence="2">
    <location>
        <begin position="102"/>
        <end position="165"/>
    </location>
</feature>
<dbReference type="PROSITE" id="PS50330">
    <property type="entry name" value="UIM"/>
    <property type="match status" value="1"/>
</dbReference>
<dbReference type="EMBL" id="JASBNA010000002">
    <property type="protein sequence ID" value="KAK7695108.1"/>
    <property type="molecule type" value="Genomic_DNA"/>
</dbReference>
<feature type="region of interest" description="Disordered" evidence="2">
    <location>
        <begin position="616"/>
        <end position="661"/>
    </location>
</feature>
<gene>
    <name evidence="3" type="ORF">QCA50_002298</name>
</gene>
<feature type="region of interest" description="Disordered" evidence="2">
    <location>
        <begin position="508"/>
        <end position="529"/>
    </location>
</feature>
<protein>
    <submittedName>
        <fullName evidence="3">Uncharacterized protein</fullName>
    </submittedName>
</protein>
<reference evidence="3 4" key="1">
    <citation type="submission" date="2022-09" db="EMBL/GenBank/DDBJ databases">
        <authorList>
            <person name="Palmer J.M."/>
        </authorList>
    </citation>
    <scope>NUCLEOTIDE SEQUENCE [LARGE SCALE GENOMIC DNA]</scope>
    <source>
        <strain evidence="3 4">DSM 7382</strain>
    </source>
</reference>
<evidence type="ECO:0000256" key="1">
    <source>
        <dbReference type="ARBA" id="ARBA00009797"/>
    </source>
</evidence>
<organism evidence="3 4">
    <name type="scientific">Cerrena zonata</name>
    <dbReference type="NCBI Taxonomy" id="2478898"/>
    <lineage>
        <taxon>Eukaryota</taxon>
        <taxon>Fungi</taxon>
        <taxon>Dikarya</taxon>
        <taxon>Basidiomycota</taxon>
        <taxon>Agaricomycotina</taxon>
        <taxon>Agaricomycetes</taxon>
        <taxon>Polyporales</taxon>
        <taxon>Cerrenaceae</taxon>
        <taxon>Cerrena</taxon>
    </lineage>
</organism>
<dbReference type="Proteomes" id="UP001385951">
    <property type="component" value="Unassembled WGS sequence"/>
</dbReference>
<dbReference type="InterPro" id="IPR003903">
    <property type="entry name" value="UIM_dom"/>
</dbReference>